<dbReference type="OrthoDB" id="268753at2"/>
<accession>E8QXP1</accession>
<dbReference type="STRING" id="575540.Isop_3521"/>
<dbReference type="eggNOG" id="COG2220">
    <property type="taxonomic scope" value="Bacteria"/>
</dbReference>
<dbReference type="PANTHER" id="PTHR39189">
    <property type="entry name" value="UPF0173 METAL-DEPENDENT HYDROLASE YTKL"/>
    <property type="match status" value="1"/>
</dbReference>
<evidence type="ECO:0000313" key="2">
    <source>
        <dbReference type="Proteomes" id="UP000008631"/>
    </source>
</evidence>
<dbReference type="RefSeq" id="WP_013566366.1">
    <property type="nucleotide sequence ID" value="NC_014962.1"/>
</dbReference>
<organism evidence="1 2">
    <name type="scientific">Isosphaera pallida (strain ATCC 43644 / DSM 9630 / IS1B)</name>
    <dbReference type="NCBI Taxonomy" id="575540"/>
    <lineage>
        <taxon>Bacteria</taxon>
        <taxon>Pseudomonadati</taxon>
        <taxon>Planctomycetota</taxon>
        <taxon>Planctomycetia</taxon>
        <taxon>Isosphaerales</taxon>
        <taxon>Isosphaeraceae</taxon>
        <taxon>Isosphaera</taxon>
    </lineage>
</organism>
<dbReference type="Pfam" id="PF13483">
    <property type="entry name" value="Lactamase_B_3"/>
    <property type="match status" value="1"/>
</dbReference>
<dbReference type="HOGENOM" id="CLU_070010_3_0_0"/>
<keyword evidence="2" id="KW-1185">Reference proteome</keyword>
<reference evidence="1 2" key="2">
    <citation type="journal article" date="2011" name="Stand. Genomic Sci.">
        <title>Complete genome sequence of Isosphaera pallida type strain (IS1B).</title>
        <authorList>
            <consortium name="US DOE Joint Genome Institute (JGI-PGF)"/>
            <person name="Goker M."/>
            <person name="Cleland D."/>
            <person name="Saunders E."/>
            <person name="Lapidus A."/>
            <person name="Nolan M."/>
            <person name="Lucas S."/>
            <person name="Hammon N."/>
            <person name="Deshpande S."/>
            <person name="Cheng J.F."/>
            <person name="Tapia R."/>
            <person name="Han C."/>
            <person name="Goodwin L."/>
            <person name="Pitluck S."/>
            <person name="Liolios K."/>
            <person name="Pagani I."/>
            <person name="Ivanova N."/>
            <person name="Mavromatis K."/>
            <person name="Pati A."/>
            <person name="Chen A."/>
            <person name="Palaniappan K."/>
            <person name="Land M."/>
            <person name="Hauser L."/>
            <person name="Chang Y.J."/>
            <person name="Jeffries C.D."/>
            <person name="Detter J.C."/>
            <person name="Beck B."/>
            <person name="Woyke T."/>
            <person name="Bristow J."/>
            <person name="Eisen J.A."/>
            <person name="Markowitz V."/>
            <person name="Hugenholtz P."/>
            <person name="Kyrpides N.C."/>
            <person name="Klenk H.P."/>
        </authorList>
    </citation>
    <scope>NUCLEOTIDE SEQUENCE [LARGE SCALE GENOMIC DNA]</scope>
    <source>
        <strain evidence="2">ATCC 43644 / DSM 9630 / IS1B</strain>
    </source>
</reference>
<sequence>MTNLTPTGLRVTWYGHAAFKLEGSGHRVILDPYRSPDSGGYEPIDDSADVVVVSHENDRYHSHLGQIRPPFTVLRGLEFPPDGVEFGGVRFHAQRVFESPARRPEEAVTILDFTLGGVRVLFLGDLGHPLEPDQLAGLRGCDLALVPAGGPPTLALEDLRDLLVELKPRHVVPMHYLTPRINLKLQPLDVFLSLVRPLGWPIRHANGPSLIVPAPETNATSSTPPEIHILTHLR</sequence>
<gene>
    <name evidence="1" type="ordered locus">Isop_3521</name>
</gene>
<dbReference type="SUPFAM" id="SSF56281">
    <property type="entry name" value="Metallo-hydrolase/oxidoreductase"/>
    <property type="match status" value="1"/>
</dbReference>
<reference key="1">
    <citation type="submission" date="2010-11" db="EMBL/GenBank/DDBJ databases">
        <title>The complete sequence of chromosome of Isophaera pallida ATCC 43644.</title>
        <authorList>
            <consortium name="US DOE Joint Genome Institute (JGI-PGF)"/>
            <person name="Lucas S."/>
            <person name="Copeland A."/>
            <person name="Lapidus A."/>
            <person name="Bruce D."/>
            <person name="Goodwin L."/>
            <person name="Pitluck S."/>
            <person name="Kyrpides N."/>
            <person name="Mavromatis K."/>
            <person name="Pagani I."/>
            <person name="Ivanova N."/>
            <person name="Saunders E."/>
            <person name="Brettin T."/>
            <person name="Detter J.C."/>
            <person name="Han C."/>
            <person name="Tapia R."/>
            <person name="Land M."/>
            <person name="Hauser L."/>
            <person name="Markowitz V."/>
            <person name="Cheng J.-F."/>
            <person name="Hugenholtz P."/>
            <person name="Woyke T."/>
            <person name="Wu D."/>
            <person name="Eisen J.A."/>
        </authorList>
    </citation>
    <scope>NUCLEOTIDE SEQUENCE</scope>
    <source>
        <strain>ATCC 43644</strain>
    </source>
</reference>
<evidence type="ECO:0008006" key="3">
    <source>
        <dbReference type="Google" id="ProtNLM"/>
    </source>
</evidence>
<evidence type="ECO:0000313" key="1">
    <source>
        <dbReference type="EMBL" id="ADV64078.1"/>
    </source>
</evidence>
<dbReference type="KEGG" id="ipa:Isop_3521"/>
<protein>
    <recommendedName>
        <fullName evidence="3">Zn-dependent hydrolase of the beta-lactamase fold-like protein</fullName>
    </recommendedName>
</protein>
<dbReference type="EMBL" id="CP002353">
    <property type="protein sequence ID" value="ADV64078.1"/>
    <property type="molecule type" value="Genomic_DNA"/>
</dbReference>
<dbReference type="AlphaFoldDB" id="E8QXP1"/>
<dbReference type="PANTHER" id="PTHR39189:SF1">
    <property type="entry name" value="UPF0173 METAL-DEPENDENT HYDROLASE YTKL"/>
    <property type="match status" value="1"/>
</dbReference>
<dbReference type="InParanoid" id="E8QXP1"/>
<dbReference type="Proteomes" id="UP000008631">
    <property type="component" value="Chromosome"/>
</dbReference>
<dbReference type="InterPro" id="IPR036866">
    <property type="entry name" value="RibonucZ/Hydroxyglut_hydro"/>
</dbReference>
<name>E8QXP1_ISOPI</name>
<dbReference type="Gene3D" id="3.60.15.10">
    <property type="entry name" value="Ribonuclease Z/Hydroxyacylglutathione hydrolase-like"/>
    <property type="match status" value="1"/>
</dbReference>
<proteinExistence type="predicted"/>